<organism evidence="10 11">
    <name type="scientific">Nyctibius bracteatus</name>
    <name type="common">Rufous potoo</name>
    <dbReference type="NCBI Taxonomy" id="48426"/>
    <lineage>
        <taxon>Eukaryota</taxon>
        <taxon>Metazoa</taxon>
        <taxon>Chordata</taxon>
        <taxon>Craniata</taxon>
        <taxon>Vertebrata</taxon>
        <taxon>Euteleostomi</taxon>
        <taxon>Archelosauria</taxon>
        <taxon>Archosauria</taxon>
        <taxon>Dinosauria</taxon>
        <taxon>Saurischia</taxon>
        <taxon>Theropoda</taxon>
        <taxon>Coelurosauria</taxon>
        <taxon>Aves</taxon>
        <taxon>Neognathae</taxon>
        <taxon>Neoaves</taxon>
        <taxon>Strisores</taxon>
        <taxon>Caprimulgiformes</taxon>
        <taxon>Nyctibiidae</taxon>
        <taxon>Nyctibius</taxon>
    </lineage>
</organism>
<keyword evidence="3" id="KW-0597">Phosphoprotein</keyword>
<dbReference type="GO" id="GO:0005886">
    <property type="term" value="C:plasma membrane"/>
    <property type="evidence" value="ECO:0007669"/>
    <property type="project" value="InterPro"/>
</dbReference>
<evidence type="ECO:0000256" key="5">
    <source>
        <dbReference type="ARBA" id="ARBA00060088"/>
    </source>
</evidence>
<evidence type="ECO:0000313" key="10">
    <source>
        <dbReference type="EMBL" id="NXF31393.1"/>
    </source>
</evidence>
<dbReference type="Pfam" id="PF14603">
    <property type="entry name" value="hSH3"/>
    <property type="match status" value="1"/>
</dbReference>
<feature type="non-terminal residue" evidence="10">
    <location>
        <position position="124"/>
    </location>
</feature>
<dbReference type="Gene3D" id="2.30.30.40">
    <property type="entry name" value="SH3 Domains"/>
    <property type="match status" value="1"/>
</dbReference>
<comment type="caution">
    <text evidence="10">The sequence shown here is derived from an EMBL/GenBank/DDBJ whole genome shotgun (WGS) entry which is preliminary data.</text>
</comment>
<evidence type="ECO:0000256" key="3">
    <source>
        <dbReference type="ARBA" id="ARBA00022553"/>
    </source>
</evidence>
<dbReference type="GO" id="GO:0045121">
    <property type="term" value="C:membrane raft"/>
    <property type="evidence" value="ECO:0007669"/>
    <property type="project" value="UniProtKB-SubCell"/>
</dbReference>
<evidence type="ECO:0000256" key="1">
    <source>
        <dbReference type="ARBA" id="ARBA00004285"/>
    </source>
</evidence>
<evidence type="ECO:0000259" key="9">
    <source>
        <dbReference type="Pfam" id="PF14603"/>
    </source>
</evidence>
<evidence type="ECO:0000256" key="2">
    <source>
        <dbReference type="ARBA" id="ARBA00022443"/>
    </source>
</evidence>
<evidence type="ECO:0000256" key="4">
    <source>
        <dbReference type="ARBA" id="ARBA00023136"/>
    </source>
</evidence>
<protein>
    <recommendedName>
        <fullName evidence="7">FYN-binding protein 2</fullName>
    </recommendedName>
    <alternativeName>
        <fullName evidence="8">Activation-dependent, raft-recruited ADAP-like phosphoprotein</fullName>
    </alternativeName>
</protein>
<evidence type="ECO:0000313" key="11">
    <source>
        <dbReference type="Proteomes" id="UP000538472"/>
    </source>
</evidence>
<dbReference type="InterPro" id="IPR043443">
    <property type="entry name" value="FYB1/2-like"/>
</dbReference>
<dbReference type="InterPro" id="IPR029294">
    <property type="entry name" value="hSH3"/>
</dbReference>
<comment type="subcellular location">
    <subcellularLocation>
        <location evidence="1">Membrane raft</location>
    </subcellularLocation>
</comment>
<comment type="function">
    <text evidence="5">Adapter protein that plays a role in T-cell receptor (TCR)-mediated activation of signaling pathways. Required for T-cell activation and integrin-mediated T-cell adhesion in response to TCR stimulation.</text>
</comment>
<evidence type="ECO:0000256" key="6">
    <source>
        <dbReference type="ARBA" id="ARBA00062840"/>
    </source>
</evidence>
<dbReference type="AlphaFoldDB" id="A0A7K8SN60"/>
<dbReference type="GO" id="GO:0007229">
    <property type="term" value="P:integrin-mediated signaling pathway"/>
    <property type="evidence" value="ECO:0007669"/>
    <property type="project" value="InterPro"/>
</dbReference>
<keyword evidence="4" id="KW-0472">Membrane</keyword>
<evidence type="ECO:0000256" key="8">
    <source>
        <dbReference type="ARBA" id="ARBA00079345"/>
    </source>
</evidence>
<dbReference type="PANTHER" id="PTHR16830">
    <property type="entry name" value="SH2 CONTAINING ADAPTOR PRAM-1 RELATED"/>
    <property type="match status" value="1"/>
</dbReference>
<proteinExistence type="predicted"/>
<feature type="domain" description="Helically-extended SH3" evidence="9">
    <location>
        <begin position="55"/>
        <end position="121"/>
    </location>
</feature>
<dbReference type="PANTHER" id="PTHR16830:SF1">
    <property type="entry name" value="FYN-BINDING PROTEIN 2"/>
    <property type="match status" value="1"/>
</dbReference>
<dbReference type="GO" id="GO:0072659">
    <property type="term" value="P:protein localization to plasma membrane"/>
    <property type="evidence" value="ECO:0007669"/>
    <property type="project" value="TreeGrafter"/>
</dbReference>
<dbReference type="FunFam" id="2.30.30.40:FF:000220">
    <property type="entry name" value="FYN binding protein 2"/>
    <property type="match status" value="1"/>
</dbReference>
<feature type="non-terminal residue" evidence="10">
    <location>
        <position position="1"/>
    </location>
</feature>
<keyword evidence="11" id="KW-1185">Reference proteome</keyword>
<keyword evidence="2" id="KW-0728">SH3 domain</keyword>
<evidence type="ECO:0000256" key="7">
    <source>
        <dbReference type="ARBA" id="ARBA00068977"/>
    </source>
</evidence>
<reference evidence="10 11" key="1">
    <citation type="submission" date="2019-09" db="EMBL/GenBank/DDBJ databases">
        <title>Bird 10,000 Genomes (B10K) Project - Family phase.</title>
        <authorList>
            <person name="Zhang G."/>
        </authorList>
    </citation>
    <scope>NUCLEOTIDE SEQUENCE [LARGE SCALE GENOMIC DNA]</scope>
    <source>
        <strain evidence="10">B10K-CU-031-10</strain>
        <tissue evidence="10">Muscle</tissue>
    </source>
</reference>
<dbReference type="SUPFAM" id="SSF50044">
    <property type="entry name" value="SH3-domain"/>
    <property type="match status" value="1"/>
</dbReference>
<comment type="subunit">
    <text evidence="6">Interacts with SKAP1, LCK and FYN. The phosphorylated form interacts with LCP2.</text>
</comment>
<gene>
    <name evidence="10" type="primary">Fyb2</name>
    <name evidence="10" type="ORF">NYCBRA_R01944</name>
</gene>
<dbReference type="EMBL" id="VWZB01000063">
    <property type="protein sequence ID" value="NXF31393.1"/>
    <property type="molecule type" value="Genomic_DNA"/>
</dbReference>
<accession>A0A7K8SN60</accession>
<name>A0A7K8SN60_9AVES</name>
<dbReference type="InterPro" id="IPR036028">
    <property type="entry name" value="SH3-like_dom_sf"/>
</dbReference>
<sequence>REKDDKYKTWMPKFLMAKENKDQRKSSDDVERNIFKVKKSNAEKIKKMEKEEKVFRETFMYDKEINVINTATAECSVPSKRRVDLPVTAGEQLDVIDVTEGNAVICRNSEGRYGYVLVEHLKFR</sequence>
<dbReference type="Proteomes" id="UP000538472">
    <property type="component" value="Unassembled WGS sequence"/>
</dbReference>
<dbReference type="GO" id="GO:0050852">
    <property type="term" value="P:T cell receptor signaling pathway"/>
    <property type="evidence" value="ECO:0007669"/>
    <property type="project" value="TreeGrafter"/>
</dbReference>